<dbReference type="Pfam" id="PF13450">
    <property type="entry name" value="NAD_binding_8"/>
    <property type="match status" value="1"/>
</dbReference>
<dbReference type="SUPFAM" id="SSF51905">
    <property type="entry name" value="FAD/NAD(P)-binding domain"/>
    <property type="match status" value="1"/>
</dbReference>
<organism evidence="1 2">
    <name type="scientific">Fulvivirga marina</name>
    <dbReference type="NCBI Taxonomy" id="2494733"/>
    <lineage>
        <taxon>Bacteria</taxon>
        <taxon>Pseudomonadati</taxon>
        <taxon>Bacteroidota</taxon>
        <taxon>Cytophagia</taxon>
        <taxon>Cytophagales</taxon>
        <taxon>Fulvivirgaceae</taxon>
        <taxon>Fulvivirga</taxon>
    </lineage>
</organism>
<dbReference type="AlphaFoldDB" id="A0A937KC48"/>
<protein>
    <submittedName>
        <fullName evidence="1">NAD(P)-binding protein</fullName>
    </submittedName>
</protein>
<sequence length="505" mass="57045">MNRREFVKTTSLLSIPILLKSCHWLATSKGFDIEVKSDASTGHLLLKNRDFTIRNISPVNTLIVGGGIAGMAAACKLKDKDFLLCELSEDFGGSSSSGSFNGSLFSQGAHYDHAYPKNYGPEALHLLEKLNIIEYLPWNETWSFKDQQHLIKHRRKNQCYNKGTFTHDVISNQEQKDQLINLIAPYSGKMTLPGRMINSDYHYLNNITFLDFIKSKISVNDEFICGVDYHMKDDYGAGAQHVSALAGIHYYACRPYYKEVVELFSPPEGNHYFINKMIDHVGKERLQPSHLVSSISKSKNGYEVRIIDIKQQVVKVLQVKNIIYAGQKHALKYIYPKAAPLFKNTIYAPWMVVNIVVEKNNALPSIGYWQNEMLTDDKSFMGFTDSMAQHPSPNEQRILTAYYCLPPDSRADLINVEKNKQKIAEVTIARINEYFGVSIDKNVLKVFIKAMGHAMPIPSAGYLFNDKNKIRPDKNMVFAGVDNGRLPLLIEALDSGIMASKLIEG</sequence>
<comment type="caution">
    <text evidence="1">The sequence shown here is derived from an EMBL/GenBank/DDBJ whole genome shotgun (WGS) entry which is preliminary data.</text>
</comment>
<keyword evidence="2" id="KW-1185">Reference proteome</keyword>
<dbReference type="Gene3D" id="3.50.50.60">
    <property type="entry name" value="FAD/NAD(P)-binding domain"/>
    <property type="match status" value="2"/>
</dbReference>
<evidence type="ECO:0000313" key="1">
    <source>
        <dbReference type="EMBL" id="MBL6447122.1"/>
    </source>
</evidence>
<dbReference type="InterPro" id="IPR036188">
    <property type="entry name" value="FAD/NAD-bd_sf"/>
</dbReference>
<dbReference type="Gene3D" id="3.90.660.20">
    <property type="entry name" value="Protoporphyrinogen oxidase, mitochondrial, domain 2"/>
    <property type="match status" value="1"/>
</dbReference>
<proteinExistence type="predicted"/>
<accession>A0A937KC48</accession>
<reference evidence="1" key="1">
    <citation type="submission" date="2021-01" db="EMBL/GenBank/DDBJ databases">
        <title>Fulvivirga kasyanovii gen. nov., sp nov., a novel member of the phylum Bacteroidetes isolated from seawater in a mussel farm.</title>
        <authorList>
            <person name="Zhao L.-H."/>
            <person name="Wang Z.-J."/>
        </authorList>
    </citation>
    <scope>NUCLEOTIDE SEQUENCE</scope>
    <source>
        <strain evidence="1">29W222</strain>
    </source>
</reference>
<gene>
    <name evidence="1" type="ORF">JMN32_12440</name>
</gene>
<dbReference type="EMBL" id="JAEUGD010000042">
    <property type="protein sequence ID" value="MBL6447122.1"/>
    <property type="molecule type" value="Genomic_DNA"/>
</dbReference>
<name>A0A937KC48_9BACT</name>
<dbReference type="Proteomes" id="UP000614216">
    <property type="component" value="Unassembled WGS sequence"/>
</dbReference>
<evidence type="ECO:0000313" key="2">
    <source>
        <dbReference type="Proteomes" id="UP000614216"/>
    </source>
</evidence>
<dbReference type="RefSeq" id="WP_202856648.1">
    <property type="nucleotide sequence ID" value="NZ_JAEUGD010000042.1"/>
</dbReference>